<dbReference type="HAMAP" id="MF_03175">
    <property type="entry name" value="MetAP_2_euk"/>
    <property type="match status" value="1"/>
</dbReference>
<feature type="domain" description="Peptidase M24" evidence="11">
    <location>
        <begin position="198"/>
        <end position="408"/>
    </location>
</feature>
<name>A0A0V0QMF3_PSEPJ</name>
<dbReference type="FunCoup" id="A0A0V0QMF3">
    <property type="interactions" value="574"/>
</dbReference>
<dbReference type="GO" id="GO:0070006">
    <property type="term" value="F:metalloaminopeptidase activity"/>
    <property type="evidence" value="ECO:0007669"/>
    <property type="project" value="UniProtKB-UniRule"/>
</dbReference>
<sequence>MESKDKEIKKEEVEQKKEQEEVKEQIEAGEENQEKKKKKKKKNKNKNKGEKGEGNEGEEEEQKDGEEEGEEGGEDNQDGEKKKKKKKKNKKKKAATEGEQGEQKQEENQKYLGPCYKPGMKISKSRYQDNSYLRNLGDWKDGEWNQTNPPTITVDDQYPGGVFPKGVLIDYTRKECQWRTTDAELKEKDKISEHHLNLLRKGAECHRQVRKRCQKIIRPGKKLIDICEEIEELNRYLVQENGLEAGIAFPTGCSLNHVAAHYTPNPGDNTTIEYDDVCKIDFGTQVQGRIIDCAFTVSFNPKYDKLLEGVKDATMTGIKSAGIDVRLCDVGADIQEVMESYEVELDGKVYPIKPVRNLNGHSIDPYKIHAGKSVPIVGGGSQEKMEEGETFAIETFGSINGKGFVIEDGDCSHYMKDFDAGKVPLRSQRARSLLNYINKNHSTLAFCRRWLDRGGQVGHIIGLKELVNAGIVNPYPPLVDVKGSYVAQYEHTIYLNSSHKEIISAGDDY</sequence>
<dbReference type="EC" id="3.4.11.18" evidence="8"/>
<accession>A0A0V0QMF3</accession>
<comment type="cofactor">
    <cofactor evidence="2">
        <name>Mn(2+)</name>
        <dbReference type="ChEBI" id="CHEBI:29035"/>
    </cofactor>
</comment>
<comment type="cofactor">
    <cofactor evidence="3">
        <name>Fe(2+)</name>
        <dbReference type="ChEBI" id="CHEBI:29033"/>
    </cofactor>
</comment>
<keyword evidence="5 8" id="KW-0645">Protease</keyword>
<evidence type="ECO:0000256" key="4">
    <source>
        <dbReference type="ARBA" id="ARBA00022438"/>
    </source>
</evidence>
<organism evidence="12 13">
    <name type="scientific">Pseudocohnilembus persalinus</name>
    <name type="common">Ciliate</name>
    <dbReference type="NCBI Taxonomy" id="266149"/>
    <lineage>
        <taxon>Eukaryota</taxon>
        <taxon>Sar</taxon>
        <taxon>Alveolata</taxon>
        <taxon>Ciliophora</taxon>
        <taxon>Intramacronucleata</taxon>
        <taxon>Oligohymenophorea</taxon>
        <taxon>Scuticociliatia</taxon>
        <taxon>Philasterida</taxon>
        <taxon>Pseudocohnilembidae</taxon>
        <taxon>Pseudocohnilembus</taxon>
    </lineage>
</organism>
<feature type="binding site" evidence="8">
    <location>
        <position position="281"/>
    </location>
    <ligand>
        <name>a divalent metal cation</name>
        <dbReference type="ChEBI" id="CHEBI:60240"/>
        <label>1</label>
    </ligand>
</feature>
<evidence type="ECO:0000256" key="1">
    <source>
        <dbReference type="ARBA" id="ARBA00000294"/>
    </source>
</evidence>
<dbReference type="InterPro" id="IPR001714">
    <property type="entry name" value="Pept_M24_MAP"/>
</dbReference>
<feature type="binding site" evidence="8">
    <location>
        <position position="361"/>
    </location>
    <ligand>
        <name>a divalent metal cation</name>
        <dbReference type="ChEBI" id="CHEBI:60240"/>
        <label>2</label>
        <note>catalytic</note>
    </ligand>
</feature>
<proteinExistence type="inferred from homology"/>
<dbReference type="EMBL" id="LDAU01000144">
    <property type="protein sequence ID" value="KRX03152.1"/>
    <property type="molecule type" value="Genomic_DNA"/>
</dbReference>
<dbReference type="Gene3D" id="1.10.10.10">
    <property type="entry name" value="Winged helix-like DNA-binding domain superfamily/Winged helix DNA-binding domain"/>
    <property type="match status" value="1"/>
</dbReference>
<comment type="catalytic activity">
    <reaction evidence="1 8 9">
        <text>Release of N-terminal amino acids, preferentially methionine, from peptides and arylamides.</text>
        <dbReference type="EC" id="3.4.11.18"/>
    </reaction>
</comment>
<evidence type="ECO:0000256" key="6">
    <source>
        <dbReference type="ARBA" id="ARBA00022723"/>
    </source>
</evidence>
<dbReference type="CDD" id="cd01088">
    <property type="entry name" value="MetAP2"/>
    <property type="match status" value="1"/>
</dbReference>
<keyword evidence="6 8" id="KW-0479">Metal-binding</keyword>
<comment type="caution">
    <text evidence="12">The sequence shown here is derived from an EMBL/GenBank/DDBJ whole genome shotgun (WGS) entry which is preliminary data.</text>
</comment>
<evidence type="ECO:0000256" key="8">
    <source>
        <dbReference type="HAMAP-Rule" id="MF_03175"/>
    </source>
</evidence>
<dbReference type="PRINTS" id="PR00599">
    <property type="entry name" value="MAPEPTIDASE"/>
</dbReference>
<feature type="binding site" evidence="8">
    <location>
        <position position="369"/>
    </location>
    <ligand>
        <name>substrate</name>
    </ligand>
</feature>
<comment type="cofactor">
    <cofactor evidence="8">
        <name>Co(2+)</name>
        <dbReference type="ChEBI" id="CHEBI:48828"/>
    </cofactor>
    <cofactor evidence="8">
        <name>Zn(2+)</name>
        <dbReference type="ChEBI" id="CHEBI:29105"/>
    </cofactor>
    <cofactor evidence="8">
        <name>Mn(2+)</name>
        <dbReference type="ChEBI" id="CHEBI:29035"/>
    </cofactor>
    <cofactor evidence="8">
        <name>Fe(2+)</name>
        <dbReference type="ChEBI" id="CHEBI:29033"/>
    </cofactor>
    <text evidence="8">Binds 2 divalent metal cations per subunit. Has a high-affinity and a low affinity metal-binding site. The true nature of the physiological cofactor is under debate. The enzyme is active with cobalt, zinc, manganese or divalent iron ions. Most likely, methionine aminopeptidases function as mononuclear Fe(2+)-metalloproteases under physiological conditions, and the catalytically relevant metal-binding site has been assigned to the histidine-containing high-affinity site.</text>
</comment>
<dbReference type="InterPro" id="IPR050247">
    <property type="entry name" value="Met_Aminopeptidase_Type2"/>
</dbReference>
<evidence type="ECO:0000259" key="11">
    <source>
        <dbReference type="Pfam" id="PF00557"/>
    </source>
</evidence>
<dbReference type="InterPro" id="IPR002468">
    <property type="entry name" value="Pept_M24A_MAP2"/>
</dbReference>
<dbReference type="Proteomes" id="UP000054937">
    <property type="component" value="Unassembled WGS sequence"/>
</dbReference>
<keyword evidence="13" id="KW-1185">Reference proteome</keyword>
<evidence type="ECO:0000256" key="2">
    <source>
        <dbReference type="ARBA" id="ARBA00001936"/>
    </source>
</evidence>
<comment type="function">
    <text evidence="8 9">Cotranslationally removes the N-terminal methionine from nascent proteins. The N-terminal methionine is often cleaved when the second residue in the primary sequence is small and uncharged (Met-Ala-, Cys, Gly, Pro, Ser, Thr, or Val).</text>
</comment>
<feature type="binding site" evidence="8">
    <location>
        <position position="394"/>
    </location>
    <ligand>
        <name>a divalent metal cation</name>
        <dbReference type="ChEBI" id="CHEBI:60240"/>
        <label>2</label>
        <note>catalytic</note>
    </ligand>
</feature>
<evidence type="ECO:0000256" key="9">
    <source>
        <dbReference type="RuleBase" id="RU003653"/>
    </source>
</evidence>
<dbReference type="InterPro" id="IPR000994">
    <property type="entry name" value="Pept_M24"/>
</dbReference>
<dbReference type="InterPro" id="IPR036390">
    <property type="entry name" value="WH_DNA-bd_sf"/>
</dbReference>
<dbReference type="Gene3D" id="3.90.230.10">
    <property type="entry name" value="Creatinase/methionine aminopeptidase superfamily"/>
    <property type="match status" value="1"/>
</dbReference>
<comment type="subcellular location">
    <subcellularLocation>
        <location evidence="8">Cytoplasm</location>
    </subcellularLocation>
</comment>
<feature type="binding site" evidence="8">
    <location>
        <position position="490"/>
    </location>
    <ligand>
        <name>a divalent metal cation</name>
        <dbReference type="ChEBI" id="CHEBI:60240"/>
        <label>2</label>
        <note>catalytic</note>
    </ligand>
</feature>
<dbReference type="GO" id="GO:0046872">
    <property type="term" value="F:metal ion binding"/>
    <property type="evidence" value="ECO:0007669"/>
    <property type="project" value="UniProtKB-UniRule"/>
</dbReference>
<protein>
    <recommendedName>
        <fullName evidence="8">Methionine aminopeptidase 2</fullName>
        <shortName evidence="8">MAP 2</shortName>
        <shortName evidence="8">MetAP 2</shortName>
        <ecNumber evidence="8">3.4.11.18</ecNumber>
    </recommendedName>
    <alternativeName>
        <fullName evidence="8">Peptidase M</fullName>
    </alternativeName>
</protein>
<dbReference type="OMA" id="GNGWVYD"/>
<dbReference type="InParanoid" id="A0A0V0QMF3"/>
<dbReference type="InterPro" id="IPR036005">
    <property type="entry name" value="Creatinase/aminopeptidase-like"/>
</dbReference>
<dbReference type="Pfam" id="PF00557">
    <property type="entry name" value="Peptidase_M24"/>
    <property type="match status" value="1"/>
</dbReference>
<feature type="binding site" evidence="8">
    <location>
        <position position="292"/>
    </location>
    <ligand>
        <name>a divalent metal cation</name>
        <dbReference type="ChEBI" id="CHEBI:60240"/>
        <label>2</label>
        <note>catalytic</note>
    </ligand>
</feature>
<feature type="compositionally biased region" description="Basic and acidic residues" evidence="10">
    <location>
        <begin position="1"/>
        <end position="26"/>
    </location>
</feature>
<dbReference type="InterPro" id="IPR036388">
    <property type="entry name" value="WH-like_DNA-bd_sf"/>
</dbReference>
<dbReference type="PANTHER" id="PTHR45777:SF2">
    <property type="entry name" value="METHIONINE AMINOPEPTIDASE 2"/>
    <property type="match status" value="1"/>
</dbReference>
<dbReference type="NCBIfam" id="TIGR00501">
    <property type="entry name" value="met_pdase_II"/>
    <property type="match status" value="1"/>
</dbReference>
<keyword evidence="8" id="KW-0963">Cytoplasm</keyword>
<dbReference type="GO" id="GO:0004239">
    <property type="term" value="F:initiator methionyl aminopeptidase activity"/>
    <property type="evidence" value="ECO:0007669"/>
    <property type="project" value="UniProtKB-UniRule"/>
</dbReference>
<reference evidence="12 13" key="1">
    <citation type="journal article" date="2015" name="Sci. Rep.">
        <title>Genome of the facultative scuticociliatosis pathogen Pseudocohnilembus persalinus provides insight into its virulence through horizontal gene transfer.</title>
        <authorList>
            <person name="Xiong J."/>
            <person name="Wang G."/>
            <person name="Cheng J."/>
            <person name="Tian M."/>
            <person name="Pan X."/>
            <person name="Warren A."/>
            <person name="Jiang C."/>
            <person name="Yuan D."/>
            <person name="Miao W."/>
        </authorList>
    </citation>
    <scope>NUCLEOTIDE SEQUENCE [LARGE SCALE GENOMIC DNA]</scope>
    <source>
        <strain evidence="12">36N120E</strain>
    </source>
</reference>
<feature type="compositionally biased region" description="Basic residues" evidence="10">
    <location>
        <begin position="35"/>
        <end position="46"/>
    </location>
</feature>
<feature type="binding site" evidence="8">
    <location>
        <position position="261"/>
    </location>
    <ligand>
        <name>substrate</name>
    </ligand>
</feature>
<feature type="binding site" evidence="8">
    <location>
        <position position="490"/>
    </location>
    <ligand>
        <name>a divalent metal cation</name>
        <dbReference type="ChEBI" id="CHEBI:60240"/>
        <label>1</label>
    </ligand>
</feature>
<comment type="similarity">
    <text evidence="8">Belongs to the peptidase M24A family. Methionine aminopeptidase eukaryotic type 2 subfamily.</text>
</comment>
<evidence type="ECO:0000256" key="3">
    <source>
        <dbReference type="ARBA" id="ARBA00001954"/>
    </source>
</evidence>
<evidence type="ECO:0000256" key="7">
    <source>
        <dbReference type="ARBA" id="ARBA00022801"/>
    </source>
</evidence>
<gene>
    <name evidence="12" type="ORF">PPERSA_10233</name>
</gene>
<dbReference type="SUPFAM" id="SSF55920">
    <property type="entry name" value="Creatinase/aminopeptidase"/>
    <property type="match status" value="1"/>
</dbReference>
<feature type="region of interest" description="Disordered" evidence="10">
    <location>
        <begin position="1"/>
        <end position="114"/>
    </location>
</feature>
<feature type="binding site" evidence="8">
    <location>
        <position position="292"/>
    </location>
    <ligand>
        <name>a divalent metal cation</name>
        <dbReference type="ChEBI" id="CHEBI:60240"/>
        <label>1</label>
    </ligand>
</feature>
<evidence type="ECO:0000313" key="13">
    <source>
        <dbReference type="Proteomes" id="UP000054937"/>
    </source>
</evidence>
<feature type="compositionally biased region" description="Acidic residues" evidence="10">
    <location>
        <begin position="55"/>
        <end position="77"/>
    </location>
</feature>
<keyword evidence="7 8" id="KW-0378">Hydrolase</keyword>
<dbReference type="OrthoDB" id="7848262at2759"/>
<feature type="compositionally biased region" description="Basic residues" evidence="10">
    <location>
        <begin position="82"/>
        <end position="93"/>
    </location>
</feature>
<evidence type="ECO:0000256" key="10">
    <source>
        <dbReference type="SAM" id="MobiDB-lite"/>
    </source>
</evidence>
<dbReference type="PANTHER" id="PTHR45777">
    <property type="entry name" value="METHIONINE AMINOPEPTIDASE 2"/>
    <property type="match status" value="1"/>
</dbReference>
<keyword evidence="4 8" id="KW-0031">Aminopeptidase</keyword>
<dbReference type="AlphaFoldDB" id="A0A0V0QMF3"/>
<dbReference type="GO" id="GO:0006508">
    <property type="term" value="P:proteolysis"/>
    <property type="evidence" value="ECO:0007669"/>
    <property type="project" value="UniProtKB-KW"/>
</dbReference>
<evidence type="ECO:0000313" key="12">
    <source>
        <dbReference type="EMBL" id="KRX03152.1"/>
    </source>
</evidence>
<dbReference type="SUPFAM" id="SSF46785">
    <property type="entry name" value="Winged helix' DNA-binding domain"/>
    <property type="match status" value="1"/>
</dbReference>
<evidence type="ECO:0000256" key="5">
    <source>
        <dbReference type="ARBA" id="ARBA00022670"/>
    </source>
</evidence>
<dbReference type="GO" id="GO:0005737">
    <property type="term" value="C:cytoplasm"/>
    <property type="evidence" value="ECO:0007669"/>
    <property type="project" value="UniProtKB-SubCell"/>
</dbReference>